<dbReference type="Gene3D" id="2.60.40.1080">
    <property type="match status" value="1"/>
</dbReference>
<dbReference type="AlphaFoldDB" id="A0A8H2M8M2"/>
<dbReference type="RefSeq" id="WP_131749382.1">
    <property type="nucleotide sequence ID" value="NZ_CAACYI010000001.1"/>
</dbReference>
<name>A0A8H2M8M2_9FIRM</name>
<organism evidence="2 3">
    <name type="scientific">Urinicoccus massiliensis</name>
    <dbReference type="NCBI Taxonomy" id="1723382"/>
    <lineage>
        <taxon>Bacteria</taxon>
        <taxon>Bacillati</taxon>
        <taxon>Bacillota</taxon>
        <taxon>Tissierellia</taxon>
        <taxon>Tissierellales</taxon>
        <taxon>Peptoniphilaceae</taxon>
        <taxon>Urinicoccus</taxon>
    </lineage>
</organism>
<evidence type="ECO:0000259" key="1">
    <source>
        <dbReference type="Pfam" id="PF14478"/>
    </source>
</evidence>
<gene>
    <name evidence="2" type="ORF">NCTC13150_01284</name>
</gene>
<comment type="caution">
    <text evidence="2">The sequence shown here is derived from an EMBL/GenBank/DDBJ whole genome shotgun (WGS) entry which is preliminary data.</text>
</comment>
<keyword evidence="3" id="KW-1185">Reference proteome</keyword>
<feature type="domain" description="Transcobalamin-like C-terminal" evidence="1">
    <location>
        <begin position="163"/>
        <end position="236"/>
    </location>
</feature>
<dbReference type="InterPro" id="IPR027954">
    <property type="entry name" value="Transcobalamin-like_C"/>
</dbReference>
<sequence>MNTLKKECKKFGLLLMALAMVASFILPGASYARAGKLAMLTVDSKYFTYIAKNKESFQFEVKGLTADYQPAAIDPKKVTVSSNNPSAVEVTKDDANKAIVKVNVKRPKDVVITASYEDAGVASVPCNIFVDVTKPRASNIILKVEGYPDKIVTVNKGLPIKYGAVLQNAPTALGALKSGGYNIDVSNGYLTEINGKKATKTPPYHGWKYKVNGVEPQMGCGVYRLTSGNTVEFYYE</sequence>
<protein>
    <recommendedName>
        <fullName evidence="1">Transcobalamin-like C-terminal domain-containing protein</fullName>
    </recommendedName>
</protein>
<evidence type="ECO:0000313" key="2">
    <source>
        <dbReference type="EMBL" id="VFB16731.1"/>
    </source>
</evidence>
<evidence type="ECO:0000313" key="3">
    <source>
        <dbReference type="Proteomes" id="UP000377798"/>
    </source>
</evidence>
<dbReference type="Pfam" id="PF14478">
    <property type="entry name" value="DUF4430"/>
    <property type="match status" value="1"/>
</dbReference>
<dbReference type="Proteomes" id="UP000377798">
    <property type="component" value="Unassembled WGS sequence"/>
</dbReference>
<dbReference type="Gene3D" id="2.170.130.30">
    <property type="match status" value="1"/>
</dbReference>
<dbReference type="EMBL" id="CAACYI010000001">
    <property type="protein sequence ID" value="VFB16731.1"/>
    <property type="molecule type" value="Genomic_DNA"/>
</dbReference>
<reference evidence="2 3" key="1">
    <citation type="submission" date="2019-02" db="EMBL/GenBank/DDBJ databases">
        <authorList>
            <consortium name="Pathogen Informatics"/>
        </authorList>
    </citation>
    <scope>NUCLEOTIDE SEQUENCE [LARGE SCALE GENOMIC DNA]</scope>
    <source>
        <strain evidence="2 3">3012STDY7089603</strain>
    </source>
</reference>
<accession>A0A8H2M8M2</accession>
<proteinExistence type="predicted"/>